<dbReference type="AlphaFoldDB" id="A0A1I2HC04"/>
<dbReference type="Proteomes" id="UP000183410">
    <property type="component" value="Unassembled WGS sequence"/>
</dbReference>
<gene>
    <name evidence="1" type="ORF">SAMN04487969_12149</name>
</gene>
<reference evidence="2" key="1">
    <citation type="submission" date="2016-10" db="EMBL/GenBank/DDBJ databases">
        <authorList>
            <person name="Varghese N."/>
            <person name="Submissions S."/>
        </authorList>
    </citation>
    <scope>NUCLEOTIDE SEQUENCE [LARGE SCALE GENOMIC DNA]</scope>
    <source>
        <strain evidence="2">CGMCC 1.10223</strain>
    </source>
</reference>
<dbReference type="EMBL" id="FONN01000021">
    <property type="protein sequence ID" value="SFF26497.1"/>
    <property type="molecule type" value="Genomic_DNA"/>
</dbReference>
<proteinExistence type="predicted"/>
<accession>A0A1I2HC04</accession>
<evidence type="ECO:0000313" key="1">
    <source>
        <dbReference type="EMBL" id="SFF26497.1"/>
    </source>
</evidence>
<evidence type="ECO:0000313" key="2">
    <source>
        <dbReference type="Proteomes" id="UP000183410"/>
    </source>
</evidence>
<keyword evidence="2" id="KW-1185">Reference proteome</keyword>
<name>A0A1I2HC04_9BACL</name>
<sequence>MKARLGNFVLRTVEAGLDIRYNVTYIWKYLLLENKRLTADI</sequence>
<protein>
    <submittedName>
        <fullName evidence="1">Uncharacterized protein</fullName>
    </submittedName>
</protein>
<organism evidence="1 2">
    <name type="scientific">Paenibacillus algorifonticola</name>
    <dbReference type="NCBI Taxonomy" id="684063"/>
    <lineage>
        <taxon>Bacteria</taxon>
        <taxon>Bacillati</taxon>
        <taxon>Bacillota</taxon>
        <taxon>Bacilli</taxon>
        <taxon>Bacillales</taxon>
        <taxon>Paenibacillaceae</taxon>
        <taxon>Paenibacillus</taxon>
    </lineage>
</organism>